<dbReference type="PROSITE" id="PS50109">
    <property type="entry name" value="HIS_KIN"/>
    <property type="match status" value="1"/>
</dbReference>
<dbReference type="Pfam" id="PF02518">
    <property type="entry name" value="HATPase_c"/>
    <property type="match status" value="1"/>
</dbReference>
<dbReference type="PANTHER" id="PTHR45339">
    <property type="entry name" value="HYBRID SIGNAL TRANSDUCTION HISTIDINE KINASE J"/>
    <property type="match status" value="1"/>
</dbReference>
<dbReference type="SUPFAM" id="SSF55874">
    <property type="entry name" value="ATPase domain of HSP90 chaperone/DNA topoisomerase II/histidine kinase"/>
    <property type="match status" value="1"/>
</dbReference>
<keyword evidence="2" id="KW-0902">Two-component regulatory system</keyword>
<evidence type="ECO:0000259" key="6">
    <source>
        <dbReference type="PROSITE" id="PS50110"/>
    </source>
</evidence>
<dbReference type="SMART" id="SM00448">
    <property type="entry name" value="REC"/>
    <property type="match status" value="1"/>
</dbReference>
<dbReference type="EMBL" id="CP085145">
    <property type="protein sequence ID" value="UOA16620.1"/>
    <property type="molecule type" value="Genomic_DNA"/>
</dbReference>
<dbReference type="InterPro" id="IPR036097">
    <property type="entry name" value="HisK_dim/P_sf"/>
</dbReference>
<keyword evidence="7" id="KW-0808">Transferase</keyword>
<reference evidence="8" key="1">
    <citation type="journal article" date="2022" name="Microorganisms">
        <title>Beyond the ABCs#Discovery of Three New Plasmid Types in Rhodobacterales (RepQ, RepY, RepW).</title>
        <authorList>
            <person name="Freese H.M."/>
            <person name="Ringel V."/>
            <person name="Overmann J."/>
            <person name="Petersen J."/>
        </authorList>
    </citation>
    <scope>NUCLEOTIDE SEQUENCE [LARGE SCALE GENOMIC DNA]</scope>
    <source>
        <strain evidence="8">DSM 109990</strain>
        <plasmid evidence="8">pDSM109990_a</plasmid>
    </source>
</reference>
<keyword evidence="1 3" id="KW-0597">Phosphoprotein</keyword>
<keyword evidence="7" id="KW-0614">Plasmid</keyword>
<feature type="modified residue" description="4-aspartylphosphate" evidence="3">
    <location>
        <position position="450"/>
    </location>
</feature>
<dbReference type="SUPFAM" id="SSF52172">
    <property type="entry name" value="CheY-like"/>
    <property type="match status" value="1"/>
</dbReference>
<dbReference type="CDD" id="cd17546">
    <property type="entry name" value="REC_hyHK_CKI1_RcsC-like"/>
    <property type="match status" value="1"/>
</dbReference>
<dbReference type="SUPFAM" id="SSF47384">
    <property type="entry name" value="Homodimeric domain of signal transducing histidine kinase"/>
    <property type="match status" value="1"/>
</dbReference>
<organism evidence="7 8">
    <name type="scientific">Sulfitobacter dubius</name>
    <dbReference type="NCBI Taxonomy" id="218673"/>
    <lineage>
        <taxon>Bacteria</taxon>
        <taxon>Pseudomonadati</taxon>
        <taxon>Pseudomonadota</taxon>
        <taxon>Alphaproteobacteria</taxon>
        <taxon>Rhodobacterales</taxon>
        <taxon>Roseobacteraceae</taxon>
        <taxon>Sulfitobacter</taxon>
    </lineage>
</organism>
<sequence length="660" mass="70365">MPDEKESALNAAKVRPVLQAIARLISTDRRIAILATGKAEILLSNPPANQLGLDVAALKATFSWPTLCARAQRSGSVAVSTTYKATQLEGELVHLSLGNAETFLLRLVETDQEAVQLQNRARAATLLRVAHDLRTPIQSVLASAETLFEQEKGAAAAPNPRTADVQKSAQLALTHIEKVIRVIRGELTSADLQADEDFDLGEEARTIVDMIKPIVHGRGASVTLTVEPQDQLRLHGPVHLVRALLQNMFDNSGKHGGEAIDIHVTCAPGPKQQDSKKQSENIITVQVADQGGGIPDAQKARLLGSNIDGTRIDRSTDAKTERTSAGMSVLAHAISHLGGHLELLDRAHDGEPLIDTTQPVAGTILRATFSLPGAAADTAAEDLDATPSSDGLLKGLGILVVEDSPSSRDWLVHSLSQAGAQVEGVENGLRAMRILQRPDAAQNINLLLTDMTLPHINGVELLRGIRDEQSKGRLEWDGLILGLTAHVNDKLREACLALGMVRLLEKPIRNAALCHAVYCAAHSKDDNTTAATDGSAQPTKKTPATLAEPFSARTVKDLTKQLGQEAAVGFMMRAHAEAQAILDEITPGKQSAETKRLLHAATGSSGLTGLKLLEHGLRQVELSLDTSETTQQVALEGAREALDATQKAIHTLGSSSPDNR</sequence>
<evidence type="ECO:0000313" key="8">
    <source>
        <dbReference type="Proteomes" id="UP000831019"/>
    </source>
</evidence>
<evidence type="ECO:0000256" key="4">
    <source>
        <dbReference type="SAM" id="MobiDB-lite"/>
    </source>
</evidence>
<feature type="region of interest" description="Disordered" evidence="4">
    <location>
        <begin position="526"/>
        <end position="546"/>
    </location>
</feature>
<feature type="domain" description="Histidine kinase" evidence="5">
    <location>
        <begin position="128"/>
        <end position="350"/>
    </location>
</feature>
<evidence type="ECO:0000256" key="2">
    <source>
        <dbReference type="ARBA" id="ARBA00023012"/>
    </source>
</evidence>
<dbReference type="InterPro" id="IPR036890">
    <property type="entry name" value="HATPase_C_sf"/>
</dbReference>
<accession>A0ABY3ZR46</accession>
<geneLocation type="plasmid" evidence="7 8">
    <name>pDSM109990_a</name>
</geneLocation>
<proteinExistence type="predicted"/>
<dbReference type="Gene3D" id="3.30.565.10">
    <property type="entry name" value="Histidine kinase-like ATPase, C-terminal domain"/>
    <property type="match status" value="1"/>
</dbReference>
<gene>
    <name evidence="7" type="primary">evgS</name>
    <name evidence="7" type="ORF">DSM109990_03504</name>
</gene>
<evidence type="ECO:0000313" key="7">
    <source>
        <dbReference type="EMBL" id="UOA16620.1"/>
    </source>
</evidence>
<dbReference type="GO" id="GO:0004673">
    <property type="term" value="F:protein histidine kinase activity"/>
    <property type="evidence" value="ECO:0007669"/>
    <property type="project" value="UniProtKB-EC"/>
</dbReference>
<dbReference type="PROSITE" id="PS50110">
    <property type="entry name" value="RESPONSE_REGULATORY"/>
    <property type="match status" value="1"/>
</dbReference>
<dbReference type="InterPro" id="IPR001789">
    <property type="entry name" value="Sig_transdc_resp-reg_receiver"/>
</dbReference>
<dbReference type="EC" id="2.7.13.3" evidence="7"/>
<dbReference type="Pfam" id="PF00072">
    <property type="entry name" value="Response_reg"/>
    <property type="match status" value="1"/>
</dbReference>
<dbReference type="Proteomes" id="UP000831019">
    <property type="component" value="Plasmid pDSM109990_a"/>
</dbReference>
<dbReference type="Gene3D" id="3.40.50.2300">
    <property type="match status" value="1"/>
</dbReference>
<dbReference type="SMART" id="SM00387">
    <property type="entry name" value="HATPase_c"/>
    <property type="match status" value="1"/>
</dbReference>
<dbReference type="InterPro" id="IPR003594">
    <property type="entry name" value="HATPase_dom"/>
</dbReference>
<dbReference type="PANTHER" id="PTHR45339:SF1">
    <property type="entry name" value="HYBRID SIGNAL TRANSDUCTION HISTIDINE KINASE J"/>
    <property type="match status" value="1"/>
</dbReference>
<name>A0ABY3ZR46_9RHOB</name>
<evidence type="ECO:0000256" key="3">
    <source>
        <dbReference type="PROSITE-ProRule" id="PRU00169"/>
    </source>
</evidence>
<dbReference type="RefSeq" id="WP_243263318.1">
    <property type="nucleotide sequence ID" value="NZ_CP085145.1"/>
</dbReference>
<protein>
    <submittedName>
        <fullName evidence="7">Sensor protein EvgS</fullName>
        <ecNumber evidence="7">2.7.13.3</ecNumber>
    </submittedName>
</protein>
<dbReference type="Gene3D" id="1.10.287.130">
    <property type="match status" value="1"/>
</dbReference>
<feature type="domain" description="Response regulatory" evidence="6">
    <location>
        <begin position="397"/>
        <end position="521"/>
    </location>
</feature>
<dbReference type="InterPro" id="IPR011006">
    <property type="entry name" value="CheY-like_superfamily"/>
</dbReference>
<dbReference type="InterPro" id="IPR005467">
    <property type="entry name" value="His_kinase_dom"/>
</dbReference>
<keyword evidence="8" id="KW-1185">Reference proteome</keyword>
<feature type="compositionally biased region" description="Polar residues" evidence="4">
    <location>
        <begin position="528"/>
        <end position="542"/>
    </location>
</feature>
<evidence type="ECO:0000259" key="5">
    <source>
        <dbReference type="PROSITE" id="PS50109"/>
    </source>
</evidence>
<evidence type="ECO:0000256" key="1">
    <source>
        <dbReference type="ARBA" id="ARBA00022553"/>
    </source>
</evidence>